<protein>
    <submittedName>
        <fullName evidence="2">NERD domain-containing protein</fullName>
    </submittedName>
</protein>
<comment type="caution">
    <text evidence="2">The sequence shown here is derived from an EMBL/GenBank/DDBJ whole genome shotgun (WGS) entry which is preliminary data.</text>
</comment>
<dbReference type="Proteomes" id="UP001518925">
    <property type="component" value="Unassembled WGS sequence"/>
</dbReference>
<proteinExistence type="predicted"/>
<feature type="domain" description="NERD" evidence="1">
    <location>
        <begin position="41"/>
        <end position="157"/>
    </location>
</feature>
<sequence length="320" mass="37455">MNEKEKDLPLYLEKLQALERRLSPNHPRYQTVVESYSRSIAGYKGEKSLDYYLSFLSKDNYTVLHNIRLHNGVYYFQIDYLLITEKYILLIEVKNYAGVLHYDPHFHQLIRTMNGKEVALPDPLSQIERQKFQLLTLLTKRKYPYTPIETLAVISNPLTILKTSNNQEDISRKLIHSGNLARRLKEIDDKYKETRLSSKEIKNLSKYLLKINQSVKLDILEKFNISQQELLTGVQCPACGALPMKRLHGKWLCQICKNKSKNAHQIALRDFSLLINETITNKEAREFLRLDSDATTKRILTSLNIPFTGVTKDRRYYIEM</sequence>
<evidence type="ECO:0000313" key="2">
    <source>
        <dbReference type="EMBL" id="MBM6617488.1"/>
    </source>
</evidence>
<dbReference type="EMBL" id="JAFELM010000022">
    <property type="protein sequence ID" value="MBM6617488.1"/>
    <property type="molecule type" value="Genomic_DNA"/>
</dbReference>
<dbReference type="PROSITE" id="PS50965">
    <property type="entry name" value="NERD"/>
    <property type="match status" value="1"/>
</dbReference>
<dbReference type="RefSeq" id="WP_204202867.1">
    <property type="nucleotide sequence ID" value="NZ_JAFELM010000022.1"/>
</dbReference>
<dbReference type="InterPro" id="IPR011528">
    <property type="entry name" value="NERD"/>
</dbReference>
<evidence type="ECO:0000313" key="3">
    <source>
        <dbReference type="Proteomes" id="UP001518925"/>
    </source>
</evidence>
<keyword evidence="3" id="KW-1185">Reference proteome</keyword>
<accession>A0ABS2DJ08</accession>
<name>A0ABS2DJ08_9BACI</name>
<gene>
    <name evidence="2" type="ORF">JR050_07330</name>
</gene>
<organism evidence="2 3">
    <name type="scientific">Bacillus suaedaesalsae</name>
    <dbReference type="NCBI Taxonomy" id="2810349"/>
    <lineage>
        <taxon>Bacteria</taxon>
        <taxon>Bacillati</taxon>
        <taxon>Bacillota</taxon>
        <taxon>Bacilli</taxon>
        <taxon>Bacillales</taxon>
        <taxon>Bacillaceae</taxon>
        <taxon>Bacillus</taxon>
    </lineage>
</organism>
<reference evidence="2 3" key="1">
    <citation type="submission" date="2021-02" db="EMBL/GenBank/DDBJ databases">
        <title>Bacillus sp. RD4P76, an endophyte from a halophyte.</title>
        <authorList>
            <person name="Sun J.-Q."/>
        </authorList>
    </citation>
    <scope>NUCLEOTIDE SEQUENCE [LARGE SCALE GENOMIC DNA]</scope>
    <source>
        <strain evidence="2 3">RD4P76</strain>
    </source>
</reference>
<dbReference type="Pfam" id="PF08378">
    <property type="entry name" value="NERD"/>
    <property type="match status" value="1"/>
</dbReference>
<evidence type="ECO:0000259" key="1">
    <source>
        <dbReference type="PROSITE" id="PS50965"/>
    </source>
</evidence>